<dbReference type="PANTHER" id="PTHR30137:SF8">
    <property type="entry name" value="BLR5498 PROTEIN"/>
    <property type="match status" value="1"/>
</dbReference>
<dbReference type="AlphaFoldDB" id="A0A1B1M307"/>
<proteinExistence type="predicted"/>
<dbReference type="GO" id="GO:0004497">
    <property type="term" value="F:monooxygenase activity"/>
    <property type="evidence" value="ECO:0007669"/>
    <property type="project" value="UniProtKB-KW"/>
</dbReference>
<dbReference type="InterPro" id="IPR050766">
    <property type="entry name" value="Bact_Lucif_Oxidored"/>
</dbReference>
<dbReference type="InterPro" id="IPR036661">
    <property type="entry name" value="Luciferase-like_sf"/>
</dbReference>
<sequence length="389" mass="42919">MKTLVWCSSVIPATPSERRSGRPIGRDIHAFQSMLRNYEDIARWADAFGMDGFGSAEHHFPTEGGENLPNSLLLYAKLAAQTRQIMFAPMPIVLSAHNSLRVAEDLAMFTHMFPGRLGVSFAYGYQTPGMQTLTQDEAVVSGHPGSDTRNREIFDECLSIVERAWAEDSFQHKGKHYQVPHPVDEDGTACPVGVVPKPVHRPTIFIPAGASPQTVIDAARSGRTLLLTAGSREKVRSIAELYRDTARANGRDLRLGEGTGIVTKLFLGDTFDEAFDLAVQTSGHWYQDFLQTVGCTAGLRATAEGAHRPLCPDDARALTRSMHAAGRLLCGTADQVRDQMKDVQTVYGGGELDWFVWEYWAQALPGVDAPDIQREQLKTYAEQIMPAFR</sequence>
<dbReference type="SUPFAM" id="SSF51679">
    <property type="entry name" value="Bacterial luciferase-like"/>
    <property type="match status" value="1"/>
</dbReference>
<evidence type="ECO:0000256" key="2">
    <source>
        <dbReference type="ARBA" id="ARBA00023033"/>
    </source>
</evidence>
<dbReference type="STRING" id="1915.SLINC_0583"/>
<gene>
    <name evidence="4" type="ORF">SLINC_0583</name>
</gene>
<keyword evidence="2" id="KW-0503">Monooxygenase</keyword>
<dbReference type="GO" id="GO:0016705">
    <property type="term" value="F:oxidoreductase activity, acting on paired donors, with incorporation or reduction of molecular oxygen"/>
    <property type="evidence" value="ECO:0007669"/>
    <property type="project" value="InterPro"/>
</dbReference>
<dbReference type="OrthoDB" id="3209103at2"/>
<keyword evidence="5" id="KW-1185">Reference proteome</keyword>
<reference evidence="4 5" key="1">
    <citation type="submission" date="2016-07" db="EMBL/GenBank/DDBJ databases">
        <title>Enhancement of antibiotic productionsby engineered nitrateutilization in actinobacteria.</title>
        <authorList>
            <person name="Meng S.C."/>
        </authorList>
    </citation>
    <scope>NUCLEOTIDE SEQUENCE [LARGE SCALE GENOMIC DNA]</scope>
    <source>
        <strain evidence="4 5">NRRL 2936</strain>
    </source>
</reference>
<dbReference type="Proteomes" id="UP000092598">
    <property type="component" value="Chromosome"/>
</dbReference>
<dbReference type="PANTHER" id="PTHR30137">
    <property type="entry name" value="LUCIFERASE-LIKE MONOOXYGENASE"/>
    <property type="match status" value="1"/>
</dbReference>
<evidence type="ECO:0000259" key="3">
    <source>
        <dbReference type="Pfam" id="PF00296"/>
    </source>
</evidence>
<name>A0A1B1M307_STRLN</name>
<dbReference type="KEGG" id="sls:SLINC_0583"/>
<evidence type="ECO:0000313" key="5">
    <source>
        <dbReference type="Proteomes" id="UP000092598"/>
    </source>
</evidence>
<feature type="domain" description="Luciferase-like" evidence="3">
    <location>
        <begin position="33"/>
        <end position="345"/>
    </location>
</feature>
<protein>
    <submittedName>
        <fullName evidence="4">Flavin-dependent oxidoreductase, F420-dependent methylene-tetrahydromethanopterin reductase</fullName>
    </submittedName>
</protein>
<evidence type="ECO:0000256" key="1">
    <source>
        <dbReference type="ARBA" id="ARBA00023002"/>
    </source>
</evidence>
<evidence type="ECO:0000313" key="4">
    <source>
        <dbReference type="EMBL" id="ANS62807.1"/>
    </source>
</evidence>
<dbReference type="Gene3D" id="3.20.20.30">
    <property type="entry name" value="Luciferase-like domain"/>
    <property type="match status" value="1"/>
</dbReference>
<dbReference type="Pfam" id="PF00296">
    <property type="entry name" value="Bac_luciferase"/>
    <property type="match status" value="1"/>
</dbReference>
<dbReference type="InterPro" id="IPR011251">
    <property type="entry name" value="Luciferase-like_dom"/>
</dbReference>
<accession>A0A1B1M307</accession>
<dbReference type="GO" id="GO:0005829">
    <property type="term" value="C:cytosol"/>
    <property type="evidence" value="ECO:0007669"/>
    <property type="project" value="TreeGrafter"/>
</dbReference>
<dbReference type="EMBL" id="CP016438">
    <property type="protein sequence ID" value="ANS62807.1"/>
    <property type="molecule type" value="Genomic_DNA"/>
</dbReference>
<organism evidence="4 5">
    <name type="scientific">Streptomyces lincolnensis</name>
    <dbReference type="NCBI Taxonomy" id="1915"/>
    <lineage>
        <taxon>Bacteria</taxon>
        <taxon>Bacillati</taxon>
        <taxon>Actinomycetota</taxon>
        <taxon>Actinomycetes</taxon>
        <taxon>Kitasatosporales</taxon>
        <taxon>Streptomycetaceae</taxon>
        <taxon>Streptomyces</taxon>
    </lineage>
</organism>
<dbReference type="RefSeq" id="WP_067426385.1">
    <property type="nucleotide sequence ID" value="NZ_CP016438.1"/>
</dbReference>
<keyword evidence="1" id="KW-0560">Oxidoreductase</keyword>